<keyword evidence="5" id="KW-0378">Hydrolase</keyword>
<evidence type="ECO:0000256" key="7">
    <source>
        <dbReference type="ARBA" id="ARBA00022984"/>
    </source>
</evidence>
<keyword evidence="4" id="KW-0808">Transferase</keyword>
<evidence type="ECO:0000256" key="5">
    <source>
        <dbReference type="ARBA" id="ARBA00022801"/>
    </source>
</evidence>
<keyword evidence="6 9" id="KW-0133">Cell shape</keyword>
<sequence length="274" mass="29996">MVRNESLGRMVMWLCFGTAFLSLAVHWYTTNTTEPLNSAVSMNSRKKAIAANTSLDNGSVTNYRYTAPVTFGETAFGASVPATVNQSDEQVERQPSNLIQTQDAPKNTRLVVSAQESPQNQGNLPQSILAPLMGQSKSSDTGSNQGQLLVDLSDRRVYVYRQDEVIASYPIAIGKPGWDTPVGEFKVLHMEHDPIWKHPITGKVFEPGTDSPLGERWIGFWSDGKNELGFHGTPSSEIDLIGAAVSHGCLRMRNADVKMLYDQVGLGTTVVVRP</sequence>
<evidence type="ECO:0000256" key="2">
    <source>
        <dbReference type="ARBA" id="ARBA00005992"/>
    </source>
</evidence>
<dbReference type="Gene3D" id="2.40.440.10">
    <property type="entry name" value="L,D-transpeptidase catalytic domain-like"/>
    <property type="match status" value="1"/>
</dbReference>
<dbReference type="CDD" id="cd16913">
    <property type="entry name" value="YkuD_like"/>
    <property type="match status" value="1"/>
</dbReference>
<dbReference type="GO" id="GO:0008360">
    <property type="term" value="P:regulation of cell shape"/>
    <property type="evidence" value="ECO:0007669"/>
    <property type="project" value="UniProtKB-UniRule"/>
</dbReference>
<dbReference type="SUPFAM" id="SSF141523">
    <property type="entry name" value="L,D-transpeptidase catalytic domain-like"/>
    <property type="match status" value="1"/>
</dbReference>
<gene>
    <name evidence="11" type="ORF">B6N60_00952</name>
</gene>
<evidence type="ECO:0000256" key="6">
    <source>
        <dbReference type="ARBA" id="ARBA00022960"/>
    </source>
</evidence>
<evidence type="ECO:0000313" key="12">
    <source>
        <dbReference type="Proteomes" id="UP000683511"/>
    </source>
</evidence>
<feature type="active site" description="Proton donor/acceptor" evidence="9">
    <location>
        <position position="231"/>
    </location>
</feature>
<evidence type="ECO:0000313" key="11">
    <source>
        <dbReference type="EMBL" id="QXE22270.1"/>
    </source>
</evidence>
<comment type="similarity">
    <text evidence="2">Belongs to the YkuD family.</text>
</comment>
<accession>A0A975T550</accession>
<feature type="domain" description="L,D-TPase catalytic" evidence="10">
    <location>
        <begin position="146"/>
        <end position="273"/>
    </location>
</feature>
<keyword evidence="12" id="KW-1185">Reference proteome</keyword>
<feature type="active site" description="Nucleophile" evidence="9">
    <location>
        <position position="249"/>
    </location>
</feature>
<evidence type="ECO:0000256" key="4">
    <source>
        <dbReference type="ARBA" id="ARBA00022679"/>
    </source>
</evidence>
<dbReference type="PANTHER" id="PTHR30582:SF24">
    <property type="entry name" value="L,D-TRANSPEPTIDASE ERFK_SRFK-RELATED"/>
    <property type="match status" value="1"/>
</dbReference>
<dbReference type="AlphaFoldDB" id="A0A975T550"/>
<dbReference type="GO" id="GO:0016757">
    <property type="term" value="F:glycosyltransferase activity"/>
    <property type="evidence" value="ECO:0007669"/>
    <property type="project" value="UniProtKB-KW"/>
</dbReference>
<protein>
    <submittedName>
        <fullName evidence="11">ErfK/YbiS/YcfS/YnhG family protein</fullName>
    </submittedName>
</protein>
<dbReference type="EMBL" id="CP021056">
    <property type="protein sequence ID" value="QXE22270.1"/>
    <property type="molecule type" value="Genomic_DNA"/>
</dbReference>
<evidence type="ECO:0000256" key="1">
    <source>
        <dbReference type="ARBA" id="ARBA00004752"/>
    </source>
</evidence>
<evidence type="ECO:0000259" key="10">
    <source>
        <dbReference type="PROSITE" id="PS52029"/>
    </source>
</evidence>
<dbReference type="PANTHER" id="PTHR30582">
    <property type="entry name" value="L,D-TRANSPEPTIDASE"/>
    <property type="match status" value="1"/>
</dbReference>
<name>A0A975T550_9NOST</name>
<dbReference type="KEGG" id="rsin:B6N60_00952"/>
<dbReference type="GO" id="GO:0005576">
    <property type="term" value="C:extracellular region"/>
    <property type="evidence" value="ECO:0007669"/>
    <property type="project" value="TreeGrafter"/>
</dbReference>
<reference evidence="11" key="1">
    <citation type="submission" date="2017-04" db="EMBL/GenBank/DDBJ databases">
        <title>Genome deletions in a multicellular cyanobacterial endosymbiont for morphological adaptation in marine diatoms.</title>
        <authorList>
            <person name="Wang Y."/>
            <person name="Gao H."/>
            <person name="Li R."/>
            <person name="Xu X."/>
        </authorList>
    </citation>
    <scope>NUCLEOTIDE SEQUENCE</scope>
    <source>
        <strain evidence="11">FACHB 800</strain>
    </source>
</reference>
<keyword evidence="7 9" id="KW-0573">Peptidoglycan synthesis</keyword>
<evidence type="ECO:0000256" key="9">
    <source>
        <dbReference type="PROSITE-ProRule" id="PRU01373"/>
    </source>
</evidence>
<dbReference type="InterPro" id="IPR050979">
    <property type="entry name" value="LD-transpeptidase"/>
</dbReference>
<evidence type="ECO:0000256" key="3">
    <source>
        <dbReference type="ARBA" id="ARBA00022676"/>
    </source>
</evidence>
<dbReference type="GO" id="GO:0071972">
    <property type="term" value="F:peptidoglycan L,D-transpeptidase activity"/>
    <property type="evidence" value="ECO:0007669"/>
    <property type="project" value="TreeGrafter"/>
</dbReference>
<dbReference type="Pfam" id="PF03734">
    <property type="entry name" value="YkuD"/>
    <property type="match status" value="1"/>
</dbReference>
<comment type="pathway">
    <text evidence="1 9">Cell wall biogenesis; peptidoglycan biosynthesis.</text>
</comment>
<dbReference type="Proteomes" id="UP000683511">
    <property type="component" value="Chromosome"/>
</dbReference>
<organism evidence="11 12">
    <name type="scientific">Richelia sinica FACHB-800</name>
    <dbReference type="NCBI Taxonomy" id="1357546"/>
    <lineage>
        <taxon>Bacteria</taxon>
        <taxon>Bacillati</taxon>
        <taxon>Cyanobacteriota</taxon>
        <taxon>Cyanophyceae</taxon>
        <taxon>Nostocales</taxon>
        <taxon>Nostocaceae</taxon>
        <taxon>Richelia</taxon>
    </lineage>
</organism>
<dbReference type="GO" id="GO:0018104">
    <property type="term" value="P:peptidoglycan-protein cross-linking"/>
    <property type="evidence" value="ECO:0007669"/>
    <property type="project" value="TreeGrafter"/>
</dbReference>
<keyword evidence="3" id="KW-0328">Glycosyltransferase</keyword>
<proteinExistence type="inferred from homology"/>
<dbReference type="PROSITE" id="PS52029">
    <property type="entry name" value="LD_TPASE"/>
    <property type="match status" value="1"/>
</dbReference>
<evidence type="ECO:0000256" key="8">
    <source>
        <dbReference type="ARBA" id="ARBA00023316"/>
    </source>
</evidence>
<dbReference type="InterPro" id="IPR038063">
    <property type="entry name" value="Transpep_catalytic_dom"/>
</dbReference>
<dbReference type="InterPro" id="IPR005490">
    <property type="entry name" value="LD_TPept_cat_dom"/>
</dbReference>
<keyword evidence="8 9" id="KW-0961">Cell wall biogenesis/degradation</keyword>
<dbReference type="GO" id="GO:0071555">
    <property type="term" value="P:cell wall organization"/>
    <property type="evidence" value="ECO:0007669"/>
    <property type="project" value="UniProtKB-UniRule"/>
</dbReference>